<keyword evidence="4" id="KW-0256">Endoplasmic reticulum</keyword>
<protein>
    <submittedName>
        <fullName evidence="8">Uncharacterized protein</fullName>
    </submittedName>
</protein>
<evidence type="ECO:0000313" key="9">
    <source>
        <dbReference type="Proteomes" id="UP000030680"/>
    </source>
</evidence>
<dbReference type="GO" id="GO:0006465">
    <property type="term" value="P:signal peptide processing"/>
    <property type="evidence" value="ECO:0007669"/>
    <property type="project" value="InterPro"/>
</dbReference>
<dbReference type="RefSeq" id="XP_005705623.1">
    <property type="nucleotide sequence ID" value="XM_005705566.1"/>
</dbReference>
<dbReference type="Gramene" id="EME29103">
    <property type="protein sequence ID" value="EME29103"/>
    <property type="gene ID" value="Gasu_34940"/>
</dbReference>
<sequence length="75" mass="8112">MDLQGQAICERYTKRGIFLTTVVSLVVAIVTDDYKTTFKGFLIGVFLVALVGCPNTISVCMRKANSVHSLLVGTS</sequence>
<gene>
    <name evidence="8" type="ORF">Gasu_34940</name>
</gene>
<evidence type="ECO:0000256" key="5">
    <source>
        <dbReference type="ARBA" id="ARBA00022989"/>
    </source>
</evidence>
<evidence type="ECO:0000256" key="7">
    <source>
        <dbReference type="SAM" id="Phobius"/>
    </source>
</evidence>
<evidence type="ECO:0000256" key="2">
    <source>
        <dbReference type="ARBA" id="ARBA00005245"/>
    </source>
</evidence>
<reference evidence="9" key="1">
    <citation type="journal article" date="2013" name="Science">
        <title>Gene transfer from bacteria and archaea facilitated evolution of an extremophilic eukaryote.</title>
        <authorList>
            <person name="Schonknecht G."/>
            <person name="Chen W.H."/>
            <person name="Ternes C.M."/>
            <person name="Barbier G.G."/>
            <person name="Shrestha R.P."/>
            <person name="Stanke M."/>
            <person name="Brautigam A."/>
            <person name="Baker B.J."/>
            <person name="Banfield J.F."/>
            <person name="Garavito R.M."/>
            <person name="Carr K."/>
            <person name="Wilkerson C."/>
            <person name="Rensing S.A."/>
            <person name="Gagneul D."/>
            <person name="Dickenson N.E."/>
            <person name="Oesterhelt C."/>
            <person name="Lercher M.J."/>
            <person name="Weber A.P."/>
        </authorList>
    </citation>
    <scope>NUCLEOTIDE SEQUENCE [LARGE SCALE GENOMIC DNA]</scope>
    <source>
        <strain evidence="9">074W</strain>
    </source>
</reference>
<dbReference type="EMBL" id="KB454512">
    <property type="protein sequence ID" value="EME29103.1"/>
    <property type="molecule type" value="Genomic_DNA"/>
</dbReference>
<dbReference type="GeneID" id="17087927"/>
<comment type="similarity">
    <text evidence="2">Belongs to the SPCS1 family.</text>
</comment>
<dbReference type="KEGG" id="gsl:Gasu_34940"/>
<dbReference type="InterPro" id="IPR009542">
    <property type="entry name" value="Spc1/SPCS1"/>
</dbReference>
<feature type="transmembrane region" description="Helical" evidence="7">
    <location>
        <begin position="12"/>
        <end position="30"/>
    </location>
</feature>
<dbReference type="Proteomes" id="UP000030680">
    <property type="component" value="Unassembled WGS sequence"/>
</dbReference>
<evidence type="ECO:0000256" key="1">
    <source>
        <dbReference type="ARBA" id="ARBA00004477"/>
    </source>
</evidence>
<organism evidence="8 9">
    <name type="scientific">Galdieria sulphuraria</name>
    <name type="common">Red alga</name>
    <dbReference type="NCBI Taxonomy" id="130081"/>
    <lineage>
        <taxon>Eukaryota</taxon>
        <taxon>Rhodophyta</taxon>
        <taxon>Bangiophyceae</taxon>
        <taxon>Galdieriales</taxon>
        <taxon>Galdieriaceae</taxon>
        <taxon>Galdieria</taxon>
    </lineage>
</organism>
<evidence type="ECO:0000256" key="4">
    <source>
        <dbReference type="ARBA" id="ARBA00022824"/>
    </source>
</evidence>
<keyword evidence="5 7" id="KW-1133">Transmembrane helix</keyword>
<feature type="transmembrane region" description="Helical" evidence="7">
    <location>
        <begin position="42"/>
        <end position="61"/>
    </location>
</feature>
<dbReference type="AlphaFoldDB" id="M2XZM8"/>
<proteinExistence type="inferred from homology"/>
<keyword evidence="3 7" id="KW-0812">Transmembrane</keyword>
<dbReference type="GO" id="GO:0005787">
    <property type="term" value="C:signal peptidase complex"/>
    <property type="evidence" value="ECO:0007669"/>
    <property type="project" value="InterPro"/>
</dbReference>
<name>M2XZM8_GALSU</name>
<evidence type="ECO:0000256" key="6">
    <source>
        <dbReference type="ARBA" id="ARBA00023136"/>
    </source>
</evidence>
<dbReference type="Pfam" id="PF06645">
    <property type="entry name" value="SPC12"/>
    <property type="match status" value="1"/>
</dbReference>
<keyword evidence="9" id="KW-1185">Reference proteome</keyword>
<evidence type="ECO:0000313" key="8">
    <source>
        <dbReference type="EMBL" id="EME29103.1"/>
    </source>
</evidence>
<comment type="subcellular location">
    <subcellularLocation>
        <location evidence="1">Endoplasmic reticulum membrane</location>
        <topology evidence="1">Multi-pass membrane protein</topology>
    </subcellularLocation>
</comment>
<keyword evidence="6 7" id="KW-0472">Membrane</keyword>
<dbReference type="OrthoDB" id="11042at2759"/>
<accession>M2XZM8</accession>
<evidence type="ECO:0000256" key="3">
    <source>
        <dbReference type="ARBA" id="ARBA00022692"/>
    </source>
</evidence>